<gene>
    <name evidence="1" type="ORF">BN7_1558</name>
</gene>
<dbReference type="eggNOG" id="ENOG502RZ1N">
    <property type="taxonomic scope" value="Eukaryota"/>
</dbReference>
<evidence type="ECO:0000313" key="2">
    <source>
        <dbReference type="Proteomes" id="UP000009328"/>
    </source>
</evidence>
<dbReference type="HOGENOM" id="CLU_025462_2_0_1"/>
<accession>K0KKM7</accession>
<keyword evidence="2" id="KW-1185">Reference proteome</keyword>
<dbReference type="InterPro" id="IPR021848">
    <property type="entry name" value="HODM_asu-like"/>
</dbReference>
<evidence type="ECO:0000313" key="1">
    <source>
        <dbReference type="EMBL" id="CCH42019.1"/>
    </source>
</evidence>
<sequence length="398" mass="46475">MVLLDIIQSITSNPSTSIDLLLSKSITFPLLCLVIYKTIAKEVKHKPTDNKNNDNPIINSPKRYNSVESEFQWTQAEPYRYRPFKKGEYKLVMGIHNIEPDEWFLVENTYKDYTTIKYGTVSTPNLTDHCVFMTEDCIPTVIEFYQETTKFMLERYPMCFKIDLDQGKILNLIRGDSIPLDPYSIPPKELLHCLSRFIEEDFILMFPDPKGHNTDEYIFKGGVFAFAAGFDPIERFQKPLTEIHGPVPEYRTKLRSQMNKFFEKLKPGLFVKRNNWSIQTHNKIFVIDANKGTEDEEIKSLNPDHLDFKRQVYFRSERQVLTRLPKTQSIVFSIRTYLTPMWKIREEGLADELVGGIQGMQEVIGQYKRRPEWGDAVVKFMNWESDGCDRPEIGPLHS</sequence>
<dbReference type="Proteomes" id="UP000009328">
    <property type="component" value="Unassembled WGS sequence"/>
</dbReference>
<proteinExistence type="predicted"/>
<dbReference type="Pfam" id="PF11927">
    <property type="entry name" value="HODM_asu-like"/>
    <property type="match status" value="1"/>
</dbReference>
<comment type="caution">
    <text evidence="1">The sequence shown here is derived from an EMBL/GenBank/DDBJ whole genome shotgun (WGS) entry which is preliminary data.</text>
</comment>
<dbReference type="AlphaFoldDB" id="K0KKM7"/>
<dbReference type="EMBL" id="CAIF01000033">
    <property type="protein sequence ID" value="CCH42019.1"/>
    <property type="molecule type" value="Genomic_DNA"/>
</dbReference>
<reference evidence="1 2" key="1">
    <citation type="journal article" date="2012" name="Eukaryot. Cell">
        <title>Draft genome sequence of Wickerhamomyces ciferrii NRRL Y-1031 F-60-10.</title>
        <authorList>
            <person name="Schneider J."/>
            <person name="Andrea H."/>
            <person name="Blom J."/>
            <person name="Jaenicke S."/>
            <person name="Ruckert C."/>
            <person name="Schorsch C."/>
            <person name="Szczepanowski R."/>
            <person name="Farwick M."/>
            <person name="Goesmann A."/>
            <person name="Puhler A."/>
            <person name="Schaffer S."/>
            <person name="Tauch A."/>
            <person name="Kohler T."/>
            <person name="Brinkrolf K."/>
        </authorList>
    </citation>
    <scope>NUCLEOTIDE SEQUENCE [LARGE SCALE GENOMIC DNA]</scope>
    <source>
        <strain evidence="2">ATCC 14091 / BCRC 22168 / CBS 111 / JCM 3599 / NBRC 0793 / NRRL Y-1031 F-60-10</strain>
    </source>
</reference>
<name>K0KKM7_WICCF</name>
<protein>
    <submittedName>
        <fullName evidence="1">Uncharacterized protein</fullName>
    </submittedName>
</protein>
<dbReference type="InParanoid" id="K0KKM7"/>
<organism evidence="1 2">
    <name type="scientific">Wickerhamomyces ciferrii (strain ATCC 14091 / BCRC 22168 / CBS 111 / JCM 3599 / NBRC 0793 / NRRL Y-1031 F-60-10)</name>
    <name type="common">Yeast</name>
    <name type="synonym">Pichia ciferrii</name>
    <dbReference type="NCBI Taxonomy" id="1206466"/>
    <lineage>
        <taxon>Eukaryota</taxon>
        <taxon>Fungi</taxon>
        <taxon>Dikarya</taxon>
        <taxon>Ascomycota</taxon>
        <taxon>Saccharomycotina</taxon>
        <taxon>Saccharomycetes</taxon>
        <taxon>Phaffomycetales</taxon>
        <taxon>Wickerhamomycetaceae</taxon>
        <taxon>Wickerhamomyces</taxon>
    </lineage>
</organism>
<dbReference type="STRING" id="1206466.K0KKM7"/>